<evidence type="ECO:0000256" key="1">
    <source>
        <dbReference type="SAM" id="MobiDB-lite"/>
    </source>
</evidence>
<comment type="caution">
    <text evidence="2">The sequence shown here is derived from an EMBL/GenBank/DDBJ whole genome shotgun (WGS) entry which is preliminary data.</text>
</comment>
<name>A0A225VYC8_9STRA</name>
<keyword evidence="3" id="KW-1185">Reference proteome</keyword>
<dbReference type="EMBL" id="NBNE01002623">
    <property type="protein sequence ID" value="OWZ09908.1"/>
    <property type="molecule type" value="Genomic_DNA"/>
</dbReference>
<feature type="compositionally biased region" description="Polar residues" evidence="1">
    <location>
        <begin position="1"/>
        <end position="23"/>
    </location>
</feature>
<evidence type="ECO:0000313" key="2">
    <source>
        <dbReference type="EMBL" id="OWZ09908.1"/>
    </source>
</evidence>
<feature type="region of interest" description="Disordered" evidence="1">
    <location>
        <begin position="1"/>
        <end position="25"/>
    </location>
</feature>
<dbReference type="OrthoDB" id="114551at2759"/>
<sequence>MRGPQQKRSCANTAGDDGNTTPPTAKLWTALEPPLITSFSHKSLRELYEAAVIAQCQESGESVTAVMRATITTIHRRLLKTFCELVLKTSVSEMTNDKLLTAMEQILATMTNYQIPDVYAITSQHLKIDLRQKDVKAVS</sequence>
<dbReference type="Proteomes" id="UP000198211">
    <property type="component" value="Unassembled WGS sequence"/>
</dbReference>
<organism evidence="2 3">
    <name type="scientific">Phytophthora megakarya</name>
    <dbReference type="NCBI Taxonomy" id="4795"/>
    <lineage>
        <taxon>Eukaryota</taxon>
        <taxon>Sar</taxon>
        <taxon>Stramenopiles</taxon>
        <taxon>Oomycota</taxon>
        <taxon>Peronosporomycetes</taxon>
        <taxon>Peronosporales</taxon>
        <taxon>Peronosporaceae</taxon>
        <taxon>Phytophthora</taxon>
    </lineage>
</organism>
<dbReference type="AlphaFoldDB" id="A0A225VYC8"/>
<protein>
    <submittedName>
        <fullName evidence="2">Uncharacterized protein</fullName>
    </submittedName>
</protein>
<proteinExistence type="predicted"/>
<gene>
    <name evidence="2" type="ORF">PHMEG_00017312</name>
</gene>
<reference evidence="3" key="1">
    <citation type="submission" date="2017-03" db="EMBL/GenBank/DDBJ databases">
        <title>Phytopthora megakarya and P. palmivora, two closely related causual agents of cacao black pod achieved similar genome size and gene model numbers by different mechanisms.</title>
        <authorList>
            <person name="Ali S."/>
            <person name="Shao J."/>
            <person name="Larry D.J."/>
            <person name="Kronmiller B."/>
            <person name="Shen D."/>
            <person name="Strem M.D."/>
            <person name="Melnick R.L."/>
            <person name="Guiltinan M.J."/>
            <person name="Tyler B.M."/>
            <person name="Meinhardt L.W."/>
            <person name="Bailey B.A."/>
        </authorList>
    </citation>
    <scope>NUCLEOTIDE SEQUENCE [LARGE SCALE GENOMIC DNA]</scope>
    <source>
        <strain evidence="3">zdho120</strain>
    </source>
</reference>
<evidence type="ECO:0000313" key="3">
    <source>
        <dbReference type="Proteomes" id="UP000198211"/>
    </source>
</evidence>
<accession>A0A225VYC8</accession>